<feature type="compositionally biased region" description="Polar residues" evidence="7">
    <location>
        <begin position="370"/>
        <end position="380"/>
    </location>
</feature>
<reference evidence="11 13" key="2">
    <citation type="journal article" date="2013" name="Nature">
        <title>Insights into bilaterian evolution from three spiralian genomes.</title>
        <authorList>
            <person name="Simakov O."/>
            <person name="Marletaz F."/>
            <person name="Cho S.J."/>
            <person name="Edsinger-Gonzales E."/>
            <person name="Havlak P."/>
            <person name="Hellsten U."/>
            <person name="Kuo D.H."/>
            <person name="Larsson T."/>
            <person name="Lv J."/>
            <person name="Arendt D."/>
            <person name="Savage R."/>
            <person name="Osoegawa K."/>
            <person name="de Jong P."/>
            <person name="Grimwood J."/>
            <person name="Chapman J.A."/>
            <person name="Shapiro H."/>
            <person name="Aerts A."/>
            <person name="Otillar R.P."/>
            <person name="Terry A.Y."/>
            <person name="Boore J.L."/>
            <person name="Grigoriev I.V."/>
            <person name="Lindberg D.R."/>
            <person name="Seaver E.C."/>
            <person name="Weisblat D.A."/>
            <person name="Putnam N.H."/>
            <person name="Rokhsar D.S."/>
        </authorList>
    </citation>
    <scope>NUCLEOTIDE SEQUENCE</scope>
</reference>
<dbReference type="InterPro" id="IPR021418">
    <property type="entry name" value="THO_THOC2_C"/>
</dbReference>
<keyword evidence="4" id="KW-0539">Nucleus</keyword>
<comment type="subunit">
    <text evidence="5">Component of the THO subcomplex, which is composed of THOC1, THOC2, THOC3, THOC5, THOC6 and THOC7. The THO subcomplex interacts with DDX39B to form the THO-DDX39B complex which multimerizes into a 28-subunit tetrameric assembly. Component of the transcription/export (TREX) complex at least composed of ALYREF/THOC4, DDX39B, SARNP/CIP29, CHTOP and the THO subcomplex; in the complex interacts with THOC1, THOC3, THOC5, THOC7 and DDX39B. TREX seems to have a dynamic structure involving ATP-dependent remodeling. Interacts with POLDIP3 and ZC3H11A.</text>
</comment>
<evidence type="ECO:0000259" key="10">
    <source>
        <dbReference type="Pfam" id="PF16134"/>
    </source>
</evidence>
<dbReference type="InterPro" id="IPR021726">
    <property type="entry name" value="THO_THOC2_N"/>
</dbReference>
<dbReference type="Pfam" id="PF11262">
    <property type="entry name" value="Tho2"/>
    <property type="match status" value="1"/>
</dbReference>
<evidence type="ECO:0000313" key="13">
    <source>
        <dbReference type="Proteomes" id="UP000015101"/>
    </source>
</evidence>
<sequence length="1347" mass="155049">MAERIALISQKSIANWDKSGKIDFLESCKECLKSSTGDKIKYENVSRPGESDIKRLLYELCLVGVKGQLKIDQVVATFTEIASLYPSITLLLADVFGVLDIELSCYDVAESRGNFINLLIASQVIVPESLLKERLDLDVLEALGLLQSKTIYQQKYVKTKTKLYYKQQKFNLLREEPEGYAKLITELCQEYNSDEHSKSASQERIDDRLEAVLERVKSLIGCFNLDPNRVLDIILEVFECRPEKQDFFIPLLSKYTLDPTTLCHILGFKFQFYQQTADSVTEASLYHMTAQLIQHNLISLDALLSPSDSEMMDKYKKELTEAKQHHLKLNVLGTMVDKSIGDDNKENNTSTTATTTAAASGNNSIGSNNTVAASTGSGANNEKDRSEDNDVTTTTTNINNNMNDWSASVNNNNNQKLGLCGALIDIGDWAHAQEIISMLPPFTVVSHPTVCQSLCRLIKYIIQPLYDMHCGLPLEILSNQQKKSSSPSPNYPPFIERATEFEHLPLLAFPLISQLGPYLYRDPILLVKINRIAKTYMTEREKLKQQQPQQNRSELTDVFCGLMTIYDESILPSLSLMPGNCCVSEELWGFIKTLRYEHRYRLYGQWKNESRLHNPVLLKAHAEVLHKSKYIMKRLAKENVKPLGRQIGKLSHSAPGVVFEHILSQIQRYDNFIIPVVDSLKFLTSLSYDVLIYCIIEALANPERERMKTDGTNISTWLQSLANFSGSVLKKYQVDIAGLLHYILNQMKAGKSYDLYVLREVIQKMAGIEVSEEVTDDQLMAMAGGELLKQEGGYFTQVRNTKKPSSRLMDCLTEHNLTIPLCLMMSQQRNAIIFQQPKHQQLLQLQKSDGLPDVDNRHVKLVGKLYDQCQDTLVQFISFLLMQTTTDEMRKKLPNIHQLSTTYFISSEVAFSLWRGIYTADINAKVEELRRQEKKDKASPNISSQSLKIQRYYEAVESVMSPLRTQLIEPMMTPKLWEELNIQFYTTFWSLELYDLEVPNSTYENQIKMHQTQLQVIEDNKDLAQSKKKKEKERCTSLIEKLTEEQKKQEEHVKMVMARLNKERDVWFSTKLAKHSTITAILQYCLFPRSCFTAIDAVYCAKFLYMLHNLKTSHFSSLICYDRIFSDITWTLSSCTENEAHRYGRFLCCVLNDIMRWHSDKNIYDRECANYPGFVTVFRSPNTTSNAIADNLDYENFRHVVHKWHYSITRVAVNCLESSDYIQIRNMIIVLTKILSNYPRVMKLGAALERRVEKVVEVEKEKRQDLYVLALAYLGQLKSTKKHWVQDYQFHKKEAETQQQQQQQQQQQAPMLLRRLQQVQITLRQLLKWSTKEMKNVGNAKMNVLRL</sequence>
<dbReference type="OMA" id="QERWTCI"/>
<dbReference type="InterPro" id="IPR040007">
    <property type="entry name" value="Tho2"/>
</dbReference>
<dbReference type="EMBL" id="AMQM01004216">
    <property type="status" value="NOT_ANNOTATED_CDS"/>
    <property type="molecule type" value="Genomic_DNA"/>
</dbReference>
<feature type="compositionally biased region" description="Low complexity" evidence="7">
    <location>
        <begin position="347"/>
        <end position="369"/>
    </location>
</feature>
<evidence type="ECO:0000313" key="12">
    <source>
        <dbReference type="EnsemblMetazoa" id="HelroP191720"/>
    </source>
</evidence>
<reference evidence="13" key="1">
    <citation type="submission" date="2012-12" db="EMBL/GenBank/DDBJ databases">
        <authorList>
            <person name="Hellsten U."/>
            <person name="Grimwood J."/>
            <person name="Chapman J.A."/>
            <person name="Shapiro H."/>
            <person name="Aerts A."/>
            <person name="Otillar R.P."/>
            <person name="Terry A.Y."/>
            <person name="Boore J.L."/>
            <person name="Simakov O."/>
            <person name="Marletaz F."/>
            <person name="Cho S.-J."/>
            <person name="Edsinger-Gonzales E."/>
            <person name="Havlak P."/>
            <person name="Kuo D.-H."/>
            <person name="Larsson T."/>
            <person name="Lv J."/>
            <person name="Arendt D."/>
            <person name="Savage R."/>
            <person name="Osoegawa K."/>
            <person name="de Jong P."/>
            <person name="Lindberg D.R."/>
            <person name="Seaver E.C."/>
            <person name="Weisblat D.A."/>
            <person name="Putnam N.H."/>
            <person name="Grigoriev I.V."/>
            <person name="Rokhsar D.S."/>
        </authorList>
    </citation>
    <scope>NUCLEOTIDE SEQUENCE</scope>
</reference>
<dbReference type="HOGENOM" id="CLU_000511_5_0_1"/>
<dbReference type="GeneID" id="20212029"/>
<evidence type="ECO:0000256" key="7">
    <source>
        <dbReference type="SAM" id="MobiDB-lite"/>
    </source>
</evidence>
<gene>
    <name evidence="12" type="primary">20212029</name>
    <name evidence="11" type="ORF">HELRODRAFT_191720</name>
</gene>
<name>T1FT82_HELRO</name>
<reference evidence="12" key="3">
    <citation type="submission" date="2015-06" db="UniProtKB">
        <authorList>
            <consortium name="EnsemblMetazoa"/>
        </authorList>
    </citation>
    <scope>IDENTIFICATION</scope>
</reference>
<feature type="domain" description="THO complex subunitTHOC2 N-terminal" evidence="9">
    <location>
        <begin position="647"/>
        <end position="722"/>
    </location>
</feature>
<dbReference type="GO" id="GO:0006397">
    <property type="term" value="P:mRNA processing"/>
    <property type="evidence" value="ECO:0007669"/>
    <property type="project" value="InterPro"/>
</dbReference>
<evidence type="ECO:0000256" key="4">
    <source>
        <dbReference type="ARBA" id="ARBA00023242"/>
    </source>
</evidence>
<keyword evidence="13" id="KW-1185">Reference proteome</keyword>
<feature type="domain" description="THO complex subunit 2 N-terminal" evidence="10">
    <location>
        <begin position="9"/>
        <end position="478"/>
    </location>
</feature>
<protein>
    <recommendedName>
        <fullName evidence="3">THO complex subunit 2</fullName>
    </recommendedName>
</protein>
<dbReference type="PANTHER" id="PTHR21597">
    <property type="entry name" value="THO2 PROTEIN"/>
    <property type="match status" value="1"/>
</dbReference>
<dbReference type="STRING" id="6412.T1FT82"/>
<dbReference type="OrthoDB" id="29024at2759"/>
<dbReference type="EnsemblMetazoa" id="HelroT191720">
    <property type="protein sequence ID" value="HelroP191720"/>
    <property type="gene ID" value="HelroG191720"/>
</dbReference>
<dbReference type="InterPro" id="IPR032302">
    <property type="entry name" value="THOC2_N"/>
</dbReference>
<feature type="domain" description="THO complex subunit 2 N-terminal" evidence="10">
    <location>
        <begin position="499"/>
        <end position="645"/>
    </location>
</feature>
<dbReference type="eggNOG" id="KOG1874">
    <property type="taxonomic scope" value="Eukaryota"/>
</dbReference>
<evidence type="ECO:0000256" key="3">
    <source>
        <dbReference type="ARBA" id="ARBA00019596"/>
    </source>
</evidence>
<proteinExistence type="inferred from homology"/>
<evidence type="ECO:0000259" key="9">
    <source>
        <dbReference type="Pfam" id="PF11732"/>
    </source>
</evidence>
<feature type="coiled-coil region" evidence="6">
    <location>
        <begin position="1000"/>
        <end position="1059"/>
    </location>
</feature>
<dbReference type="GO" id="GO:0006406">
    <property type="term" value="P:mRNA export from nucleus"/>
    <property type="evidence" value="ECO:0000318"/>
    <property type="project" value="GO_Central"/>
</dbReference>
<dbReference type="Proteomes" id="UP000015101">
    <property type="component" value="Unassembled WGS sequence"/>
</dbReference>
<dbReference type="EMBL" id="KB096457">
    <property type="protein sequence ID" value="ESO04771.1"/>
    <property type="molecule type" value="Genomic_DNA"/>
</dbReference>
<accession>T1FT82</accession>
<evidence type="ECO:0000256" key="6">
    <source>
        <dbReference type="SAM" id="Coils"/>
    </source>
</evidence>
<dbReference type="CTD" id="20212029"/>
<dbReference type="GO" id="GO:0000445">
    <property type="term" value="C:THO complex part of transcription export complex"/>
    <property type="evidence" value="ECO:0000318"/>
    <property type="project" value="GO_Central"/>
</dbReference>
<evidence type="ECO:0000259" key="8">
    <source>
        <dbReference type="Pfam" id="PF11262"/>
    </source>
</evidence>
<dbReference type="FunCoup" id="T1FT82">
    <property type="interactions" value="1762"/>
</dbReference>
<keyword evidence="6" id="KW-0175">Coiled coil</keyword>
<dbReference type="GO" id="GO:0003729">
    <property type="term" value="F:mRNA binding"/>
    <property type="evidence" value="ECO:0000318"/>
    <property type="project" value="GO_Central"/>
</dbReference>
<comment type="similarity">
    <text evidence="2">Belongs to the THOC2 family.</text>
</comment>
<organism evidence="12 13">
    <name type="scientific">Helobdella robusta</name>
    <name type="common">Californian leech</name>
    <dbReference type="NCBI Taxonomy" id="6412"/>
    <lineage>
        <taxon>Eukaryota</taxon>
        <taxon>Metazoa</taxon>
        <taxon>Spiralia</taxon>
        <taxon>Lophotrochozoa</taxon>
        <taxon>Annelida</taxon>
        <taxon>Clitellata</taxon>
        <taxon>Hirudinea</taxon>
        <taxon>Rhynchobdellida</taxon>
        <taxon>Glossiphoniidae</taxon>
        <taxon>Helobdella</taxon>
    </lineage>
</organism>
<comment type="subcellular location">
    <subcellularLocation>
        <location evidence="1">Nucleus</location>
    </subcellularLocation>
</comment>
<dbReference type="InParanoid" id="T1FT82"/>
<dbReference type="Pfam" id="PF16134">
    <property type="entry name" value="THOC2_N"/>
    <property type="match status" value="2"/>
</dbReference>
<feature type="region of interest" description="Disordered" evidence="7">
    <location>
        <begin position="340"/>
        <end position="395"/>
    </location>
</feature>
<dbReference type="Pfam" id="PF11732">
    <property type="entry name" value="Thoc2"/>
    <property type="match status" value="1"/>
</dbReference>
<feature type="domain" description="THO complex subunitTHOC2 C-terminal" evidence="8">
    <location>
        <begin position="977"/>
        <end position="1277"/>
    </location>
</feature>
<evidence type="ECO:0000256" key="2">
    <source>
        <dbReference type="ARBA" id="ARBA00007857"/>
    </source>
</evidence>
<evidence type="ECO:0000256" key="5">
    <source>
        <dbReference type="ARBA" id="ARBA00047033"/>
    </source>
</evidence>
<evidence type="ECO:0000313" key="11">
    <source>
        <dbReference type="EMBL" id="ESO04771.1"/>
    </source>
</evidence>
<dbReference type="PANTHER" id="PTHR21597:SF0">
    <property type="entry name" value="THO COMPLEX SUBUNIT 2"/>
    <property type="match status" value="1"/>
</dbReference>
<dbReference type="KEGG" id="hro:HELRODRAFT_191720"/>
<dbReference type="RefSeq" id="XP_009017350.1">
    <property type="nucleotide sequence ID" value="XM_009019102.1"/>
</dbReference>
<evidence type="ECO:0000256" key="1">
    <source>
        <dbReference type="ARBA" id="ARBA00004123"/>
    </source>
</evidence>